<dbReference type="HAMAP" id="MF_01148">
    <property type="entry name" value="Lnt"/>
    <property type="match status" value="1"/>
</dbReference>
<comment type="caution">
    <text evidence="11">The sequence shown here is derived from an EMBL/GenBank/DDBJ whole genome shotgun (WGS) entry which is preliminary data.</text>
</comment>
<evidence type="ECO:0000256" key="5">
    <source>
        <dbReference type="ARBA" id="ARBA00022692"/>
    </source>
</evidence>
<keyword evidence="7 9" id="KW-0472">Membrane</keyword>
<dbReference type="EMBL" id="JBHTJV010000012">
    <property type="protein sequence ID" value="MFD0917409.1"/>
    <property type="molecule type" value="Genomic_DNA"/>
</dbReference>
<dbReference type="EC" id="2.3.1.269" evidence="9"/>
<dbReference type="Pfam" id="PF20154">
    <property type="entry name" value="LNT_N"/>
    <property type="match status" value="1"/>
</dbReference>
<comment type="pathway">
    <text evidence="9">Protein modification; lipoprotein biosynthesis (N-acyl transfer).</text>
</comment>
<dbReference type="InterPro" id="IPR036526">
    <property type="entry name" value="C-N_Hydrolase_sf"/>
</dbReference>
<accession>A0ABW3FG05</accession>
<reference evidence="12" key="1">
    <citation type="journal article" date="2019" name="Int. J. Syst. Evol. Microbiol.">
        <title>The Global Catalogue of Microorganisms (GCM) 10K type strain sequencing project: providing services to taxonomists for standard genome sequencing and annotation.</title>
        <authorList>
            <consortium name="The Broad Institute Genomics Platform"/>
            <consortium name="The Broad Institute Genome Sequencing Center for Infectious Disease"/>
            <person name="Wu L."/>
            <person name="Ma J."/>
        </authorList>
    </citation>
    <scope>NUCLEOTIDE SEQUENCE [LARGE SCALE GENOMIC DNA]</scope>
    <source>
        <strain evidence="12">CCUG 60023</strain>
    </source>
</reference>
<evidence type="ECO:0000256" key="9">
    <source>
        <dbReference type="HAMAP-Rule" id="MF_01148"/>
    </source>
</evidence>
<evidence type="ECO:0000256" key="1">
    <source>
        <dbReference type="ARBA" id="ARBA00004651"/>
    </source>
</evidence>
<keyword evidence="8 9" id="KW-0012">Acyltransferase</keyword>
<dbReference type="InterPro" id="IPR045378">
    <property type="entry name" value="LNT_N"/>
</dbReference>
<comment type="subcellular location">
    <subcellularLocation>
        <location evidence="1 9">Cell membrane</location>
        <topology evidence="1 9">Multi-pass membrane protein</topology>
    </subcellularLocation>
</comment>
<proteinExistence type="inferred from homology"/>
<dbReference type="PROSITE" id="PS50263">
    <property type="entry name" value="CN_HYDROLASE"/>
    <property type="match status" value="1"/>
</dbReference>
<evidence type="ECO:0000256" key="6">
    <source>
        <dbReference type="ARBA" id="ARBA00022989"/>
    </source>
</evidence>
<dbReference type="PANTHER" id="PTHR38686:SF1">
    <property type="entry name" value="APOLIPOPROTEIN N-ACYLTRANSFERASE"/>
    <property type="match status" value="1"/>
</dbReference>
<keyword evidence="3 9" id="KW-1003">Cell membrane</keyword>
<dbReference type="NCBIfam" id="TIGR00546">
    <property type="entry name" value="lnt"/>
    <property type="match status" value="1"/>
</dbReference>
<evidence type="ECO:0000313" key="11">
    <source>
        <dbReference type="EMBL" id="MFD0917409.1"/>
    </source>
</evidence>
<organism evidence="11 12">
    <name type="scientific">Pseudahrensia aquimaris</name>
    <dbReference type="NCBI Taxonomy" id="744461"/>
    <lineage>
        <taxon>Bacteria</taxon>
        <taxon>Pseudomonadati</taxon>
        <taxon>Pseudomonadota</taxon>
        <taxon>Alphaproteobacteria</taxon>
        <taxon>Hyphomicrobiales</taxon>
        <taxon>Ahrensiaceae</taxon>
        <taxon>Pseudahrensia</taxon>
    </lineage>
</organism>
<dbReference type="CDD" id="cd07571">
    <property type="entry name" value="ALP_N-acyl_transferase"/>
    <property type="match status" value="1"/>
</dbReference>
<dbReference type="Proteomes" id="UP001597101">
    <property type="component" value="Unassembled WGS sequence"/>
</dbReference>
<keyword evidence="4 9" id="KW-0808">Transferase</keyword>
<evidence type="ECO:0000259" key="10">
    <source>
        <dbReference type="PROSITE" id="PS50263"/>
    </source>
</evidence>
<dbReference type="Gene3D" id="3.60.110.10">
    <property type="entry name" value="Carbon-nitrogen hydrolase"/>
    <property type="match status" value="1"/>
</dbReference>
<evidence type="ECO:0000256" key="3">
    <source>
        <dbReference type="ARBA" id="ARBA00022475"/>
    </source>
</evidence>
<dbReference type="GO" id="GO:0016746">
    <property type="term" value="F:acyltransferase activity"/>
    <property type="evidence" value="ECO:0007669"/>
    <property type="project" value="UniProtKB-KW"/>
</dbReference>
<evidence type="ECO:0000256" key="8">
    <source>
        <dbReference type="ARBA" id="ARBA00023315"/>
    </source>
</evidence>
<gene>
    <name evidence="9 11" type="primary">lnt</name>
    <name evidence="11" type="ORF">ACFQ14_13420</name>
</gene>
<evidence type="ECO:0000256" key="2">
    <source>
        <dbReference type="ARBA" id="ARBA00010065"/>
    </source>
</evidence>
<feature type="transmembrane region" description="Helical" evidence="9">
    <location>
        <begin position="75"/>
        <end position="96"/>
    </location>
</feature>
<evidence type="ECO:0000256" key="7">
    <source>
        <dbReference type="ARBA" id="ARBA00023136"/>
    </source>
</evidence>
<dbReference type="Pfam" id="PF00795">
    <property type="entry name" value="CN_hydrolase"/>
    <property type="match status" value="1"/>
</dbReference>
<evidence type="ECO:0000256" key="4">
    <source>
        <dbReference type="ARBA" id="ARBA00022679"/>
    </source>
</evidence>
<feature type="transmembrane region" description="Helical" evidence="9">
    <location>
        <begin position="102"/>
        <end position="127"/>
    </location>
</feature>
<dbReference type="RefSeq" id="WP_377213266.1">
    <property type="nucleotide sequence ID" value="NZ_JBHTJV010000012.1"/>
</dbReference>
<feature type="transmembrane region" description="Helical" evidence="9">
    <location>
        <begin position="180"/>
        <end position="202"/>
    </location>
</feature>
<sequence>MLTPTAIAEKIIVMEGWRANLLAVAAGAASALALAPFHLWPILFFTMPIFVWLLDGAVAPSASRGLRRFWPAFRTGFNFGFGYFLAGLWWIGQAFLVEADEFAFLLPVAVIGLPILLALFWGVGAAFSRLAWRDGWSRLLAFACAITLAELARGHVWTGFPWNLPGYALMPSPLMMQSVGLVGAYGMTLVTLFITASPAIFAPGDGVRKRRVRAVLASALVLLVAHAGYGAWALSRATDDVVANVKLRLVQPNIDQREKWKPENAGPIFRSYLELSNTNAGPQANGANAFTHIIWPESAFPFILSEQQQALGAIRNTIGPNTTLISGAMRRESGDAIFNSALVINGEAQIVAARDKTQLVPFGEFLPAQSFLESMGFQQLTKQQGGFAQGLTRAPVSLPGAPAFLPLICYEVVYSGPLNAGEERPGWIVNLTNDAWFGNTSGPYQHAHQTRVRGVEQGIPIVRVANSGITFVSDAWGRIDKQLPFGARAVLDSDLPVAAAATPFSRNGNFPIALFVCILFFALVVLRALNTNRLQ</sequence>
<keyword evidence="5 9" id="KW-0812">Transmembrane</keyword>
<comment type="catalytic activity">
    <reaction evidence="9">
        <text>N-terminal S-1,2-diacyl-sn-glyceryl-L-cysteinyl-[lipoprotein] + a glycerophospholipid = N-acyl-S-1,2-diacyl-sn-glyceryl-L-cysteinyl-[lipoprotein] + a 2-acyl-sn-glycero-3-phospholipid + H(+)</text>
        <dbReference type="Rhea" id="RHEA:48228"/>
        <dbReference type="Rhea" id="RHEA-COMP:14681"/>
        <dbReference type="Rhea" id="RHEA-COMP:14684"/>
        <dbReference type="ChEBI" id="CHEBI:15378"/>
        <dbReference type="ChEBI" id="CHEBI:136912"/>
        <dbReference type="ChEBI" id="CHEBI:140656"/>
        <dbReference type="ChEBI" id="CHEBI:140657"/>
        <dbReference type="ChEBI" id="CHEBI:140660"/>
        <dbReference type="EC" id="2.3.1.269"/>
    </reaction>
</comment>
<name>A0ABW3FG05_9HYPH</name>
<feature type="domain" description="CN hydrolase" evidence="10">
    <location>
        <begin position="250"/>
        <end position="497"/>
    </location>
</feature>
<dbReference type="SUPFAM" id="SSF56317">
    <property type="entry name" value="Carbon-nitrogen hydrolase"/>
    <property type="match status" value="1"/>
</dbReference>
<protein>
    <recommendedName>
        <fullName evidence="9">Apolipoprotein N-acyltransferase</fullName>
        <shortName evidence="9">ALP N-acyltransferase</shortName>
        <ecNumber evidence="9">2.3.1.269</ecNumber>
    </recommendedName>
</protein>
<dbReference type="InterPro" id="IPR003010">
    <property type="entry name" value="C-N_Hydrolase"/>
</dbReference>
<comment type="similarity">
    <text evidence="2 9">Belongs to the CN hydrolase family. Apolipoprotein N-acyltransferase subfamily.</text>
</comment>
<comment type="function">
    <text evidence="9">Catalyzes the phospholipid dependent N-acylation of the N-terminal cysteine of apolipoprotein, the last step in lipoprotein maturation.</text>
</comment>
<evidence type="ECO:0000313" key="12">
    <source>
        <dbReference type="Proteomes" id="UP001597101"/>
    </source>
</evidence>
<keyword evidence="12" id="KW-1185">Reference proteome</keyword>
<keyword evidence="6 9" id="KW-1133">Transmembrane helix</keyword>
<feature type="transmembrane region" description="Helical" evidence="9">
    <location>
        <begin position="214"/>
        <end position="234"/>
    </location>
</feature>
<dbReference type="PANTHER" id="PTHR38686">
    <property type="entry name" value="APOLIPOPROTEIN N-ACYLTRANSFERASE"/>
    <property type="match status" value="1"/>
</dbReference>
<dbReference type="InterPro" id="IPR004563">
    <property type="entry name" value="Apolipo_AcylTrfase"/>
</dbReference>
<feature type="transmembrane region" description="Helical" evidence="9">
    <location>
        <begin position="510"/>
        <end position="529"/>
    </location>
</feature>
<feature type="transmembrane region" description="Helical" evidence="9">
    <location>
        <begin position="139"/>
        <end position="160"/>
    </location>
</feature>